<dbReference type="AlphaFoldDB" id="A0A0A9EI37"/>
<proteinExistence type="predicted"/>
<protein>
    <submittedName>
        <fullName evidence="1">Uncharacterized protein</fullName>
    </submittedName>
</protein>
<organism evidence="1">
    <name type="scientific">Arundo donax</name>
    <name type="common">Giant reed</name>
    <name type="synonym">Donax arundinaceus</name>
    <dbReference type="NCBI Taxonomy" id="35708"/>
    <lineage>
        <taxon>Eukaryota</taxon>
        <taxon>Viridiplantae</taxon>
        <taxon>Streptophyta</taxon>
        <taxon>Embryophyta</taxon>
        <taxon>Tracheophyta</taxon>
        <taxon>Spermatophyta</taxon>
        <taxon>Magnoliopsida</taxon>
        <taxon>Liliopsida</taxon>
        <taxon>Poales</taxon>
        <taxon>Poaceae</taxon>
        <taxon>PACMAD clade</taxon>
        <taxon>Arundinoideae</taxon>
        <taxon>Arundineae</taxon>
        <taxon>Arundo</taxon>
    </lineage>
</organism>
<reference evidence="1" key="1">
    <citation type="submission" date="2014-09" db="EMBL/GenBank/DDBJ databases">
        <authorList>
            <person name="Magalhaes I.L.F."/>
            <person name="Oliveira U."/>
            <person name="Santos F.R."/>
            <person name="Vidigal T.H.D.A."/>
            <person name="Brescovit A.D."/>
            <person name="Santos A.J."/>
        </authorList>
    </citation>
    <scope>NUCLEOTIDE SEQUENCE</scope>
    <source>
        <tissue evidence="1">Shoot tissue taken approximately 20 cm above the soil surface</tissue>
    </source>
</reference>
<name>A0A0A9EI37_ARUDO</name>
<accession>A0A0A9EI37</accession>
<reference evidence="1" key="2">
    <citation type="journal article" date="2015" name="Data Brief">
        <title>Shoot transcriptome of the giant reed, Arundo donax.</title>
        <authorList>
            <person name="Barrero R.A."/>
            <person name="Guerrero F.D."/>
            <person name="Moolhuijzen P."/>
            <person name="Goolsby J.A."/>
            <person name="Tidwell J."/>
            <person name="Bellgard S.E."/>
            <person name="Bellgard M.I."/>
        </authorList>
    </citation>
    <scope>NUCLEOTIDE SEQUENCE</scope>
    <source>
        <tissue evidence="1">Shoot tissue taken approximately 20 cm above the soil surface</tissue>
    </source>
</reference>
<evidence type="ECO:0000313" key="1">
    <source>
        <dbReference type="EMBL" id="JAE00415.1"/>
    </source>
</evidence>
<sequence length="85" mass="9335">MTAGGKANVGRESAITGELRLVFKSINKTTLPLSLVVKTVTNYTREVHRIAEFHTAKLTNPLVNEKPTFQCLLVTANVHAMHPAH</sequence>
<dbReference type="EMBL" id="GBRH01197481">
    <property type="protein sequence ID" value="JAE00415.1"/>
    <property type="molecule type" value="Transcribed_RNA"/>
</dbReference>